<name>A0A6A6A991_9PLEO</name>
<dbReference type="RefSeq" id="XP_033522921.1">
    <property type="nucleotide sequence ID" value="XM_033663858.1"/>
</dbReference>
<accession>A0A6A6A991</accession>
<gene>
    <name evidence="1" type="ORF">P153DRAFT_292865</name>
</gene>
<sequence>MVLVAIILFITDSLYLVFLGRLPERALLASTPTNHERIFIASIHWNNEAILRSHWNKAVVELVKSLGPKNVFVVVLESGSWDDSKGALRELDAELAQLDVPRSIMLEETTHADEMHRTPSPNETGWAWTSRGRKELRRIPYLANLRNRVMLEMLKAVEGNAQSFDKVVWLNDVVFTTKDVVTLLSTNGGEYATACSLDFSRPPLYYDTFALRDISGAKTITQTWPYFSNSVSRRAIVSNEVVPVQSCWNGLVAMDARPFLGREPLRFRGITDELAEMHLEGSECCLIHADNPLSATKGVYINPDVRVGYNAEAYNVVNALLAWPTSSERIKGMWKSRMATLPALWRFKSENLVIHWRLKRWEAQQSADGRKNSEPGLHCLVNEMQVLAENGWKHL</sequence>
<dbReference type="PANTHER" id="PTHR34144">
    <property type="entry name" value="CHROMOSOME 8, WHOLE GENOME SHOTGUN SEQUENCE"/>
    <property type="match status" value="1"/>
</dbReference>
<dbReference type="Proteomes" id="UP000799771">
    <property type="component" value="Unassembled WGS sequence"/>
</dbReference>
<dbReference type="GO" id="GO:0016740">
    <property type="term" value="F:transferase activity"/>
    <property type="evidence" value="ECO:0007669"/>
    <property type="project" value="UniProtKB-KW"/>
</dbReference>
<evidence type="ECO:0000313" key="2">
    <source>
        <dbReference type="Proteomes" id="UP000799771"/>
    </source>
</evidence>
<dbReference type="AlphaFoldDB" id="A0A6A6A991"/>
<dbReference type="PANTHER" id="PTHR34144:SF7">
    <property type="entry name" value="EXPORT PROTEIN (CAP59), PUTATIVE (AFU_ORTHOLOGUE AFUA_7G05020)-RELATED"/>
    <property type="match status" value="1"/>
</dbReference>
<keyword evidence="2" id="KW-1185">Reference proteome</keyword>
<proteinExistence type="predicted"/>
<dbReference type="EMBL" id="ML977508">
    <property type="protein sequence ID" value="KAF2128532.1"/>
    <property type="molecule type" value="Genomic_DNA"/>
</dbReference>
<evidence type="ECO:0000313" key="1">
    <source>
        <dbReference type="EMBL" id="KAF2128532.1"/>
    </source>
</evidence>
<keyword evidence="1" id="KW-0808">Transferase</keyword>
<protein>
    <submittedName>
        <fullName evidence="1">Glycosyltransferase family 69 protein</fullName>
    </submittedName>
</protein>
<reference evidence="1" key="1">
    <citation type="journal article" date="2020" name="Stud. Mycol.">
        <title>101 Dothideomycetes genomes: a test case for predicting lifestyles and emergence of pathogens.</title>
        <authorList>
            <person name="Haridas S."/>
            <person name="Albert R."/>
            <person name="Binder M."/>
            <person name="Bloem J."/>
            <person name="Labutti K."/>
            <person name="Salamov A."/>
            <person name="Andreopoulos B."/>
            <person name="Baker S."/>
            <person name="Barry K."/>
            <person name="Bills G."/>
            <person name="Bluhm B."/>
            <person name="Cannon C."/>
            <person name="Castanera R."/>
            <person name="Culley D."/>
            <person name="Daum C."/>
            <person name="Ezra D."/>
            <person name="Gonzalez J."/>
            <person name="Henrissat B."/>
            <person name="Kuo A."/>
            <person name="Liang C."/>
            <person name="Lipzen A."/>
            <person name="Lutzoni F."/>
            <person name="Magnuson J."/>
            <person name="Mondo S."/>
            <person name="Nolan M."/>
            <person name="Ohm R."/>
            <person name="Pangilinan J."/>
            <person name="Park H.-J."/>
            <person name="Ramirez L."/>
            <person name="Alfaro M."/>
            <person name="Sun H."/>
            <person name="Tritt A."/>
            <person name="Yoshinaga Y."/>
            <person name="Zwiers L.-H."/>
            <person name="Turgeon B."/>
            <person name="Goodwin S."/>
            <person name="Spatafora J."/>
            <person name="Crous P."/>
            <person name="Grigoriev I."/>
        </authorList>
    </citation>
    <scope>NUCLEOTIDE SEQUENCE</scope>
    <source>
        <strain evidence="1">CBS 119687</strain>
    </source>
</reference>
<dbReference type="Pfam" id="PF11735">
    <property type="entry name" value="CAP59_mtransfer"/>
    <property type="match status" value="1"/>
</dbReference>
<dbReference type="OrthoDB" id="262547at2759"/>
<dbReference type="InterPro" id="IPR021047">
    <property type="entry name" value="Mannosyltransferase_CMT1"/>
</dbReference>
<organism evidence="1 2">
    <name type="scientific">Dothidotthia symphoricarpi CBS 119687</name>
    <dbReference type="NCBI Taxonomy" id="1392245"/>
    <lineage>
        <taxon>Eukaryota</taxon>
        <taxon>Fungi</taxon>
        <taxon>Dikarya</taxon>
        <taxon>Ascomycota</taxon>
        <taxon>Pezizomycotina</taxon>
        <taxon>Dothideomycetes</taxon>
        <taxon>Pleosporomycetidae</taxon>
        <taxon>Pleosporales</taxon>
        <taxon>Dothidotthiaceae</taxon>
        <taxon>Dothidotthia</taxon>
    </lineage>
</organism>
<dbReference type="GeneID" id="54404290"/>